<feature type="region of interest" description="Disordered" evidence="1">
    <location>
        <begin position="1"/>
        <end position="62"/>
    </location>
</feature>
<dbReference type="RefSeq" id="WP_378139942.1">
    <property type="nucleotide sequence ID" value="NZ_JBHSEF010000009.1"/>
</dbReference>
<comment type="caution">
    <text evidence="2">The sequence shown here is derived from an EMBL/GenBank/DDBJ whole genome shotgun (WGS) entry which is preliminary data.</text>
</comment>
<name>A0ABV8UTD9_9BACL</name>
<proteinExistence type="predicted"/>
<protein>
    <recommendedName>
        <fullName evidence="4">DUF5302 domain-containing protein</fullName>
    </recommendedName>
</protein>
<reference evidence="3" key="1">
    <citation type="journal article" date="2019" name="Int. J. Syst. Evol. Microbiol.">
        <title>The Global Catalogue of Microorganisms (GCM) 10K type strain sequencing project: providing services to taxonomists for standard genome sequencing and annotation.</title>
        <authorList>
            <consortium name="The Broad Institute Genomics Platform"/>
            <consortium name="The Broad Institute Genome Sequencing Center for Infectious Disease"/>
            <person name="Wu L."/>
            <person name="Ma J."/>
        </authorList>
    </citation>
    <scope>NUCLEOTIDE SEQUENCE [LARGE SCALE GENOMIC DNA]</scope>
    <source>
        <strain evidence="3">CCUG 50353</strain>
    </source>
</reference>
<sequence length="62" mass="6781">MERVSEQPKKMSLKEAVAAQLEAKKNKQQQGQANHSVDAGGKKLQSQQAGKKVSTTRRKMGS</sequence>
<feature type="compositionally biased region" description="Basic and acidic residues" evidence="1">
    <location>
        <begin position="1"/>
        <end position="13"/>
    </location>
</feature>
<evidence type="ECO:0000313" key="2">
    <source>
        <dbReference type="EMBL" id="MFC4353996.1"/>
    </source>
</evidence>
<keyword evidence="3" id="KW-1185">Reference proteome</keyword>
<evidence type="ECO:0000313" key="3">
    <source>
        <dbReference type="Proteomes" id="UP001595733"/>
    </source>
</evidence>
<gene>
    <name evidence="2" type="ORF">ACFO0S_02800</name>
</gene>
<dbReference type="EMBL" id="JBHSEF010000009">
    <property type="protein sequence ID" value="MFC4353996.1"/>
    <property type="molecule type" value="Genomic_DNA"/>
</dbReference>
<accession>A0ABV8UTD9</accession>
<organism evidence="2 3">
    <name type="scientific">Chryseomicrobium palamuruense</name>
    <dbReference type="NCBI Taxonomy" id="682973"/>
    <lineage>
        <taxon>Bacteria</taxon>
        <taxon>Bacillati</taxon>
        <taxon>Bacillota</taxon>
        <taxon>Bacilli</taxon>
        <taxon>Bacillales</taxon>
        <taxon>Caryophanaceae</taxon>
        <taxon>Chryseomicrobium</taxon>
    </lineage>
</organism>
<dbReference type="Proteomes" id="UP001595733">
    <property type="component" value="Unassembled WGS sequence"/>
</dbReference>
<evidence type="ECO:0008006" key="4">
    <source>
        <dbReference type="Google" id="ProtNLM"/>
    </source>
</evidence>
<evidence type="ECO:0000256" key="1">
    <source>
        <dbReference type="SAM" id="MobiDB-lite"/>
    </source>
</evidence>